<reference evidence="10" key="1">
    <citation type="journal article" date="2023" name="Mol. Phylogenet. Evol.">
        <title>Genome-scale phylogeny and comparative genomics of the fungal order Sordariales.</title>
        <authorList>
            <person name="Hensen N."/>
            <person name="Bonometti L."/>
            <person name="Westerberg I."/>
            <person name="Brannstrom I.O."/>
            <person name="Guillou S."/>
            <person name="Cros-Aarteil S."/>
            <person name="Calhoun S."/>
            <person name="Haridas S."/>
            <person name="Kuo A."/>
            <person name="Mondo S."/>
            <person name="Pangilinan J."/>
            <person name="Riley R."/>
            <person name="LaButti K."/>
            <person name="Andreopoulos B."/>
            <person name="Lipzen A."/>
            <person name="Chen C."/>
            <person name="Yan M."/>
            <person name="Daum C."/>
            <person name="Ng V."/>
            <person name="Clum A."/>
            <person name="Steindorff A."/>
            <person name="Ohm R.A."/>
            <person name="Martin F."/>
            <person name="Silar P."/>
            <person name="Natvig D.O."/>
            <person name="Lalanne C."/>
            <person name="Gautier V."/>
            <person name="Ament-Velasquez S.L."/>
            <person name="Kruys A."/>
            <person name="Hutchinson M.I."/>
            <person name="Powell A.J."/>
            <person name="Barry K."/>
            <person name="Miller A.N."/>
            <person name="Grigoriev I.V."/>
            <person name="Debuchy R."/>
            <person name="Gladieux P."/>
            <person name="Hiltunen Thoren M."/>
            <person name="Johannesson H."/>
        </authorList>
    </citation>
    <scope>NUCLEOTIDE SEQUENCE [LARGE SCALE GENOMIC DNA]</scope>
    <source>
        <strain evidence="10">CBS 340.73</strain>
    </source>
</reference>
<dbReference type="AlphaFoldDB" id="A0AAN6ND48"/>
<keyword evidence="2" id="KW-0813">Transport</keyword>
<dbReference type="CDD" id="cd15859">
    <property type="entry name" value="SNARE_SYN8"/>
    <property type="match status" value="1"/>
</dbReference>
<keyword evidence="4" id="KW-0175">Coiled coil</keyword>
<evidence type="ECO:0000256" key="5">
    <source>
        <dbReference type="ARBA" id="ARBA00023136"/>
    </source>
</evidence>
<feature type="domain" description="T-SNARE coiled-coil homology" evidence="8">
    <location>
        <begin position="207"/>
        <end position="269"/>
    </location>
</feature>
<evidence type="ECO:0000256" key="4">
    <source>
        <dbReference type="ARBA" id="ARBA00023054"/>
    </source>
</evidence>
<keyword evidence="7" id="KW-1133">Transmembrane helix</keyword>
<dbReference type="EMBL" id="MU853765">
    <property type="protein sequence ID" value="KAK3943591.1"/>
    <property type="molecule type" value="Genomic_DNA"/>
</dbReference>
<gene>
    <name evidence="9" type="ORF">QBC46DRAFT_377476</name>
</gene>
<protein>
    <recommendedName>
        <fullName evidence="8">t-SNARE coiled-coil homology domain-containing protein</fullName>
    </recommendedName>
</protein>
<dbReference type="GO" id="GO:0006896">
    <property type="term" value="P:Golgi to vacuole transport"/>
    <property type="evidence" value="ECO:0007669"/>
    <property type="project" value="UniProtKB-ARBA"/>
</dbReference>
<dbReference type="GO" id="GO:0005768">
    <property type="term" value="C:endosome"/>
    <property type="evidence" value="ECO:0007669"/>
    <property type="project" value="UniProtKB-ARBA"/>
</dbReference>
<feature type="region of interest" description="Disordered" evidence="6">
    <location>
        <begin position="109"/>
        <end position="170"/>
    </location>
</feature>
<dbReference type="SMART" id="SM00397">
    <property type="entry name" value="t_SNARE"/>
    <property type="match status" value="1"/>
</dbReference>
<evidence type="ECO:0000259" key="8">
    <source>
        <dbReference type="PROSITE" id="PS50192"/>
    </source>
</evidence>
<comment type="caution">
    <text evidence="9">The sequence shown here is derived from an EMBL/GenBank/DDBJ whole genome shotgun (WGS) entry which is preliminary data.</text>
</comment>
<dbReference type="GO" id="GO:0006906">
    <property type="term" value="P:vesicle fusion"/>
    <property type="evidence" value="ECO:0007669"/>
    <property type="project" value="TreeGrafter"/>
</dbReference>
<dbReference type="GO" id="GO:0000149">
    <property type="term" value="F:SNARE binding"/>
    <property type="evidence" value="ECO:0007669"/>
    <property type="project" value="TreeGrafter"/>
</dbReference>
<dbReference type="FunFam" id="1.20.5.110:FF:000060">
    <property type="entry name" value="SNARE complex subunit (Syn8)"/>
    <property type="match status" value="1"/>
</dbReference>
<accession>A0AAN6ND48</accession>
<dbReference type="PANTHER" id="PTHR19957">
    <property type="entry name" value="SYNTAXIN"/>
    <property type="match status" value="1"/>
</dbReference>
<dbReference type="Proteomes" id="UP001303473">
    <property type="component" value="Unassembled WGS sequence"/>
</dbReference>
<sequence>MSNPNALLLLADHIKLSLLERQRAKTLNLASDSQDGHISKSLDQFRDGLEALQKEVERLQEAGDAKATHLESTLSSLQKQYGDLTSQFHGFSSTSSSAATLTSPNDPSLAADFAHATSTTSPRNSISHPPITSALPSGPKRQNSKTVRFSEAPSTTQQEEPDLEAGLNPSGLLFPYRDDPTDEESSGYHDRIAGENLSNVQIHEYHRQILEEQDAQLDALGASISRQRELSMRIGDELDEQVLMLDEADAITDRHQSRLDRATRQMGRVIKKGAGEHKQVTAIVILIIILVLLIIILK</sequence>
<proteinExistence type="predicted"/>
<evidence type="ECO:0000256" key="2">
    <source>
        <dbReference type="ARBA" id="ARBA00022448"/>
    </source>
</evidence>
<keyword evidence="3" id="KW-0653">Protein transport</keyword>
<dbReference type="PROSITE" id="PS50192">
    <property type="entry name" value="T_SNARE"/>
    <property type="match status" value="1"/>
</dbReference>
<feature type="compositionally biased region" description="Polar residues" evidence="6">
    <location>
        <begin position="116"/>
        <end position="127"/>
    </location>
</feature>
<evidence type="ECO:0000256" key="1">
    <source>
        <dbReference type="ARBA" id="ARBA00004308"/>
    </source>
</evidence>
<evidence type="ECO:0000313" key="10">
    <source>
        <dbReference type="Proteomes" id="UP001303473"/>
    </source>
</evidence>
<feature type="transmembrane region" description="Helical" evidence="7">
    <location>
        <begin position="280"/>
        <end position="297"/>
    </location>
</feature>
<feature type="compositionally biased region" description="Polar residues" evidence="6">
    <location>
        <begin position="140"/>
        <end position="158"/>
    </location>
</feature>
<dbReference type="InterPro" id="IPR000727">
    <property type="entry name" value="T_SNARE_dom"/>
</dbReference>
<dbReference type="GO" id="GO:0031201">
    <property type="term" value="C:SNARE complex"/>
    <property type="evidence" value="ECO:0007669"/>
    <property type="project" value="TreeGrafter"/>
</dbReference>
<dbReference type="SUPFAM" id="SSF58038">
    <property type="entry name" value="SNARE fusion complex"/>
    <property type="match status" value="1"/>
</dbReference>
<evidence type="ECO:0000256" key="7">
    <source>
        <dbReference type="SAM" id="Phobius"/>
    </source>
</evidence>
<keyword evidence="5 7" id="KW-0472">Membrane</keyword>
<keyword evidence="7" id="KW-0812">Transmembrane</keyword>
<dbReference type="InterPro" id="IPR045242">
    <property type="entry name" value="Syntaxin"/>
</dbReference>
<evidence type="ECO:0000256" key="3">
    <source>
        <dbReference type="ARBA" id="ARBA00022927"/>
    </source>
</evidence>
<evidence type="ECO:0000313" key="9">
    <source>
        <dbReference type="EMBL" id="KAK3943591.1"/>
    </source>
</evidence>
<dbReference type="Gene3D" id="1.20.5.110">
    <property type="match status" value="1"/>
</dbReference>
<keyword evidence="10" id="KW-1185">Reference proteome</keyword>
<dbReference type="GO" id="GO:0006886">
    <property type="term" value="P:intracellular protein transport"/>
    <property type="evidence" value="ECO:0007669"/>
    <property type="project" value="TreeGrafter"/>
</dbReference>
<dbReference type="GO" id="GO:0048278">
    <property type="term" value="P:vesicle docking"/>
    <property type="evidence" value="ECO:0007669"/>
    <property type="project" value="TreeGrafter"/>
</dbReference>
<comment type="subcellular location">
    <subcellularLocation>
        <location evidence="1">Endomembrane system</location>
    </subcellularLocation>
</comment>
<name>A0AAN6ND48_9PEZI</name>
<dbReference type="PANTHER" id="PTHR19957:SF423">
    <property type="entry name" value="SYNTAXIN-8-RELATED"/>
    <property type="match status" value="1"/>
</dbReference>
<dbReference type="GO" id="GO:0005484">
    <property type="term" value="F:SNAP receptor activity"/>
    <property type="evidence" value="ECO:0007669"/>
    <property type="project" value="TreeGrafter"/>
</dbReference>
<organism evidence="9 10">
    <name type="scientific">Diplogelasinospora grovesii</name>
    <dbReference type="NCBI Taxonomy" id="303347"/>
    <lineage>
        <taxon>Eukaryota</taxon>
        <taxon>Fungi</taxon>
        <taxon>Dikarya</taxon>
        <taxon>Ascomycota</taxon>
        <taxon>Pezizomycotina</taxon>
        <taxon>Sordariomycetes</taxon>
        <taxon>Sordariomycetidae</taxon>
        <taxon>Sordariales</taxon>
        <taxon>Diplogelasinosporaceae</taxon>
        <taxon>Diplogelasinospora</taxon>
    </lineage>
</organism>
<evidence type="ECO:0000256" key="6">
    <source>
        <dbReference type="SAM" id="MobiDB-lite"/>
    </source>
</evidence>